<dbReference type="InterPro" id="IPR016163">
    <property type="entry name" value="Ald_DH_C"/>
</dbReference>
<reference evidence="4" key="1">
    <citation type="submission" date="2017-12" db="EMBL/GenBank/DDBJ databases">
        <title>Draft genome sequence of Telmatospirillum siberiense 26-4b1T, an acidotolerant peatland alphaproteobacterium potentially involved in sulfur cycling.</title>
        <authorList>
            <person name="Hausmann B."/>
            <person name="Pjevac P."/>
            <person name="Schreck K."/>
            <person name="Herbold C.W."/>
            <person name="Daims H."/>
            <person name="Wagner M."/>
            <person name="Pester M."/>
            <person name="Loy A."/>
        </authorList>
    </citation>
    <scope>NUCLEOTIDE SEQUENCE [LARGE SCALE GENOMIC DNA]</scope>
    <source>
        <strain evidence="4">26-4b1</strain>
    </source>
</reference>
<dbReference type="CDD" id="cd07122">
    <property type="entry name" value="ALDH_F20_ACDH"/>
    <property type="match status" value="1"/>
</dbReference>
<dbReference type="RefSeq" id="WP_101251234.1">
    <property type="nucleotide sequence ID" value="NZ_PIUM01000015.1"/>
</dbReference>
<comment type="caution">
    <text evidence="3">The sequence shown here is derived from an EMBL/GenBank/DDBJ whole genome shotgun (WGS) entry which is preliminary data.</text>
</comment>
<gene>
    <name evidence="3" type="ORF">CWS72_13995</name>
</gene>
<dbReference type="NCBIfam" id="NF047625">
    <property type="entry name" value="AcylSulfactDhSauS"/>
    <property type="match status" value="1"/>
</dbReference>
<dbReference type="Gene3D" id="3.40.605.10">
    <property type="entry name" value="Aldehyde Dehydrogenase, Chain A, domain 1"/>
    <property type="match status" value="1"/>
</dbReference>
<keyword evidence="4" id="KW-1185">Reference proteome</keyword>
<dbReference type="OrthoDB" id="9815791at2"/>
<dbReference type="Proteomes" id="UP000233293">
    <property type="component" value="Unassembled WGS sequence"/>
</dbReference>
<organism evidence="3 4">
    <name type="scientific">Telmatospirillum siberiense</name>
    <dbReference type="NCBI Taxonomy" id="382514"/>
    <lineage>
        <taxon>Bacteria</taxon>
        <taxon>Pseudomonadati</taxon>
        <taxon>Pseudomonadota</taxon>
        <taxon>Alphaproteobacteria</taxon>
        <taxon>Rhodospirillales</taxon>
        <taxon>Rhodospirillaceae</taxon>
        <taxon>Telmatospirillum</taxon>
    </lineage>
</organism>
<protein>
    <submittedName>
        <fullName evidence="3">Sulfoacetaldehyde dehydrogenase</fullName>
    </submittedName>
</protein>
<proteinExistence type="predicted"/>
<dbReference type="InterPro" id="IPR015590">
    <property type="entry name" value="Aldehyde_DH_dom"/>
</dbReference>
<dbReference type="PANTHER" id="PTHR11699">
    <property type="entry name" value="ALDEHYDE DEHYDROGENASE-RELATED"/>
    <property type="match status" value="1"/>
</dbReference>
<dbReference type="SUPFAM" id="SSF53720">
    <property type="entry name" value="ALDH-like"/>
    <property type="match status" value="1"/>
</dbReference>
<sequence length="469" mass="49586">MSGEEERTVQALIARARNAQRQYARNDQEKVDLAVAAAGWAILDPDRNRILAEQAVRETGLGNVADKIRKNHRKTLGLLGDLRGTPSVGVIRDDPATGITEIANPVGVVAAITPSTNPAATPANNIINALKGRNAIILAPSPKGAGVCATLLGFIHRELAKVGVSADLVQMLPPPATKAQTLELMRQANLVVATGSRANVRAAYSSGTPALGVGVGNAAVIVAAEADPARTATHIALSKTFDNATSCSSENSLVVIGDIWPPLLSCLEKEGGILATPGEKAALEAAMFPDGKLNPAFVAQTAPRLARLAGLERNGFDSCRFIMVEEPSGTAGPDRPFSGEKLSPVLTIYHVPDFDAGLAQVRAIYDYQGKGHSVGVHGATPEQILRLGLELPVCRVIVDQPHCIATGGSFDNGLPFSLSMGCGTWGGNGFSENLNYLHFLNVTRIVRPIPPRTVGVETIFHDYWQRYGR</sequence>
<dbReference type="InterPro" id="IPR016161">
    <property type="entry name" value="Ald_DH/histidinol_DH"/>
</dbReference>
<feature type="domain" description="Aldehyde dehydrogenase" evidence="2">
    <location>
        <begin position="6"/>
        <end position="267"/>
    </location>
</feature>
<evidence type="ECO:0000256" key="1">
    <source>
        <dbReference type="ARBA" id="ARBA00023002"/>
    </source>
</evidence>
<evidence type="ECO:0000313" key="3">
    <source>
        <dbReference type="EMBL" id="PKU23973.1"/>
    </source>
</evidence>
<dbReference type="Gene3D" id="3.40.309.10">
    <property type="entry name" value="Aldehyde Dehydrogenase, Chain A, domain 2"/>
    <property type="match status" value="1"/>
</dbReference>
<accession>A0A2N3PU92</accession>
<dbReference type="GO" id="GO:0016620">
    <property type="term" value="F:oxidoreductase activity, acting on the aldehyde or oxo group of donors, NAD or NADP as acceptor"/>
    <property type="evidence" value="ECO:0007669"/>
    <property type="project" value="InterPro"/>
</dbReference>
<dbReference type="InterPro" id="IPR016162">
    <property type="entry name" value="Ald_DH_N"/>
</dbReference>
<evidence type="ECO:0000313" key="4">
    <source>
        <dbReference type="Proteomes" id="UP000233293"/>
    </source>
</evidence>
<name>A0A2N3PU92_9PROT</name>
<dbReference type="EMBL" id="PIUM01000015">
    <property type="protein sequence ID" value="PKU23973.1"/>
    <property type="molecule type" value="Genomic_DNA"/>
</dbReference>
<keyword evidence="1" id="KW-0560">Oxidoreductase</keyword>
<dbReference type="AlphaFoldDB" id="A0A2N3PU92"/>
<evidence type="ECO:0000259" key="2">
    <source>
        <dbReference type="Pfam" id="PF00171"/>
    </source>
</evidence>
<dbReference type="Pfam" id="PF00171">
    <property type="entry name" value="Aldedh"/>
    <property type="match status" value="1"/>
</dbReference>